<dbReference type="Proteomes" id="UP001054902">
    <property type="component" value="Unassembled WGS sequence"/>
</dbReference>
<gene>
    <name evidence="2" type="ORF">CTEN210_09575</name>
</gene>
<protein>
    <submittedName>
        <fullName evidence="2">Uncharacterized protein</fullName>
    </submittedName>
</protein>
<name>A0AAD3CYV5_9STRA</name>
<feature type="chain" id="PRO_5041903596" evidence="1">
    <location>
        <begin position="24"/>
        <end position="447"/>
    </location>
</feature>
<feature type="signal peptide" evidence="1">
    <location>
        <begin position="1"/>
        <end position="23"/>
    </location>
</feature>
<evidence type="ECO:0000256" key="1">
    <source>
        <dbReference type="SAM" id="SignalP"/>
    </source>
</evidence>
<reference evidence="2 3" key="1">
    <citation type="journal article" date="2021" name="Sci. Rep.">
        <title>The genome of the diatom Chaetoceros tenuissimus carries an ancient integrated fragment of an extant virus.</title>
        <authorList>
            <person name="Hongo Y."/>
            <person name="Kimura K."/>
            <person name="Takaki Y."/>
            <person name="Yoshida Y."/>
            <person name="Baba S."/>
            <person name="Kobayashi G."/>
            <person name="Nagasaki K."/>
            <person name="Hano T."/>
            <person name="Tomaru Y."/>
        </authorList>
    </citation>
    <scope>NUCLEOTIDE SEQUENCE [LARGE SCALE GENOMIC DNA]</scope>
    <source>
        <strain evidence="2 3">NIES-3715</strain>
    </source>
</reference>
<evidence type="ECO:0000313" key="3">
    <source>
        <dbReference type="Proteomes" id="UP001054902"/>
    </source>
</evidence>
<accession>A0AAD3CYV5</accession>
<proteinExistence type="predicted"/>
<comment type="caution">
    <text evidence="2">The sequence shown here is derived from an EMBL/GenBank/DDBJ whole genome shotgun (WGS) entry which is preliminary data.</text>
</comment>
<dbReference type="EMBL" id="BLLK01000046">
    <property type="protein sequence ID" value="GFH53099.1"/>
    <property type="molecule type" value="Genomic_DNA"/>
</dbReference>
<organism evidence="2 3">
    <name type="scientific">Chaetoceros tenuissimus</name>
    <dbReference type="NCBI Taxonomy" id="426638"/>
    <lineage>
        <taxon>Eukaryota</taxon>
        <taxon>Sar</taxon>
        <taxon>Stramenopiles</taxon>
        <taxon>Ochrophyta</taxon>
        <taxon>Bacillariophyta</taxon>
        <taxon>Coscinodiscophyceae</taxon>
        <taxon>Chaetocerotophycidae</taxon>
        <taxon>Chaetocerotales</taxon>
        <taxon>Chaetocerotaceae</taxon>
        <taxon>Chaetoceros</taxon>
    </lineage>
</organism>
<sequence length="447" mass="50565">MKAASNLLVTWFLTLSVLRVNLADTSTCPCFSEEDLKYLIEPLNDESFPFDVKKGTSCTWRSNELVIDYAPVDLSTWNKDIQTFDHKSDYKRCSISRSKLSCQGPSSNSKGLSQDQVDACTNLLNDACSTIREAVCPCYSYVDLTTVHKKISSGSMIVDLEQTCKKNEESFYGIFELSDHDSQGAFCENKCSNLNYAYLDSSIFPSCLAGTESGYPMLLRRRLRPMLSTNPDQAAHCASMMDELCKTFVSDDFATTSSFVYEDNDNFRFNGNQSRDCAWVDSVIGKRLKRCKRRDSLTNSFVFEHCRKTCRTCSCSNNAYLFNAQHGQNCAWVGEDPDNRCQLFGVDNNCLDTCNKKCCKDSEEHAKTFTRKGMSLDEMMKDDQLRFYICSRKNIARKFPMSCGLCLENGSHVKDEIKGESFNEEERSLLSLAAAVFQHTLLSTEDD</sequence>
<keyword evidence="1" id="KW-0732">Signal</keyword>
<dbReference type="AlphaFoldDB" id="A0AAD3CYV5"/>
<evidence type="ECO:0000313" key="2">
    <source>
        <dbReference type="EMBL" id="GFH53099.1"/>
    </source>
</evidence>
<keyword evidence="3" id="KW-1185">Reference proteome</keyword>